<dbReference type="EMBL" id="BIXY01000100">
    <property type="protein sequence ID" value="GCF11247.1"/>
    <property type="molecule type" value="Genomic_DNA"/>
</dbReference>
<reference evidence="1 2" key="1">
    <citation type="submission" date="2019-01" db="EMBL/GenBank/DDBJ databases">
        <title>Draft genome sequence of Dictyobacter sp. Uno17.</title>
        <authorList>
            <person name="Wang C.M."/>
            <person name="Zheng Y."/>
            <person name="Sakai Y."/>
            <person name="Abe K."/>
            <person name="Yokota A."/>
            <person name="Yabe S."/>
        </authorList>
    </citation>
    <scope>NUCLEOTIDE SEQUENCE [LARGE SCALE GENOMIC DNA]</scope>
    <source>
        <strain evidence="1 2">Uno17</strain>
    </source>
</reference>
<evidence type="ECO:0000313" key="1">
    <source>
        <dbReference type="EMBL" id="GCF11247.1"/>
    </source>
</evidence>
<name>A0A5A5TIL4_9CHLR</name>
<dbReference type="AlphaFoldDB" id="A0A5A5TIL4"/>
<gene>
    <name evidence="1" type="ORF">KDI_48110</name>
</gene>
<evidence type="ECO:0000313" key="2">
    <source>
        <dbReference type="Proteomes" id="UP000322530"/>
    </source>
</evidence>
<protein>
    <submittedName>
        <fullName evidence="1">Uncharacterized protein</fullName>
    </submittedName>
</protein>
<organism evidence="1 2">
    <name type="scientific">Dictyobacter arantiisoli</name>
    <dbReference type="NCBI Taxonomy" id="2014874"/>
    <lineage>
        <taxon>Bacteria</taxon>
        <taxon>Bacillati</taxon>
        <taxon>Chloroflexota</taxon>
        <taxon>Ktedonobacteria</taxon>
        <taxon>Ktedonobacterales</taxon>
        <taxon>Dictyobacteraceae</taxon>
        <taxon>Dictyobacter</taxon>
    </lineage>
</organism>
<accession>A0A5A5TIL4</accession>
<keyword evidence="2" id="KW-1185">Reference proteome</keyword>
<dbReference type="Proteomes" id="UP000322530">
    <property type="component" value="Unassembled WGS sequence"/>
</dbReference>
<sequence>MRARGMKITLWTDELQTMRQAYEDIKNGEEPWVALGNFTNDFFDEDEREARRALFVEPLDIELATTETHHQWAVFCAASIEYLCGKYDLSIPHWIHDPVYAPLAIAWYMVPTPQAAQISSVRERLEMETPEAFKRRNIFCGNRIYLNKREEAEKLRRLMSA</sequence>
<proteinExistence type="predicted"/>
<comment type="caution">
    <text evidence="1">The sequence shown here is derived from an EMBL/GenBank/DDBJ whole genome shotgun (WGS) entry which is preliminary data.</text>
</comment>